<dbReference type="EMBL" id="BLLF01005628">
    <property type="protein sequence ID" value="GFH31439.1"/>
    <property type="molecule type" value="Genomic_DNA"/>
</dbReference>
<dbReference type="GO" id="GO:0004222">
    <property type="term" value="F:metalloendopeptidase activity"/>
    <property type="evidence" value="ECO:0007669"/>
    <property type="project" value="InterPro"/>
</dbReference>
<dbReference type="GO" id="GO:0005524">
    <property type="term" value="F:ATP binding"/>
    <property type="evidence" value="ECO:0007669"/>
    <property type="project" value="InterPro"/>
</dbReference>
<keyword evidence="2" id="KW-0132">Cell division</keyword>
<dbReference type="InterPro" id="IPR037219">
    <property type="entry name" value="Peptidase_M41-like"/>
</dbReference>
<dbReference type="Proteomes" id="UP000485058">
    <property type="component" value="Unassembled WGS sequence"/>
</dbReference>
<keyword evidence="2" id="KW-0645">Protease</keyword>
<keyword evidence="2" id="KW-0131">Cell cycle</keyword>
<gene>
    <name evidence="2" type="ORF">HaLaN_30488</name>
</gene>
<dbReference type="SUPFAM" id="SSF140990">
    <property type="entry name" value="FtsH protease domain-like"/>
    <property type="match status" value="1"/>
</dbReference>
<dbReference type="AlphaFoldDB" id="A0A6A0AEW9"/>
<accession>A0A6A0AEW9</accession>
<dbReference type="GO" id="GO:0051301">
    <property type="term" value="P:cell division"/>
    <property type="evidence" value="ECO:0007669"/>
    <property type="project" value="UniProtKB-KW"/>
</dbReference>
<keyword evidence="2" id="KW-0378">Hydrolase</keyword>
<keyword evidence="3" id="KW-1185">Reference proteome</keyword>
<evidence type="ECO:0000313" key="3">
    <source>
        <dbReference type="Proteomes" id="UP000485058"/>
    </source>
</evidence>
<dbReference type="GO" id="GO:0004176">
    <property type="term" value="F:ATP-dependent peptidase activity"/>
    <property type="evidence" value="ECO:0007669"/>
    <property type="project" value="InterPro"/>
</dbReference>
<dbReference type="InterPro" id="IPR000642">
    <property type="entry name" value="Peptidase_M41"/>
</dbReference>
<proteinExistence type="predicted"/>
<organism evidence="2 3">
    <name type="scientific">Haematococcus lacustris</name>
    <name type="common">Green alga</name>
    <name type="synonym">Haematococcus pluvialis</name>
    <dbReference type="NCBI Taxonomy" id="44745"/>
    <lineage>
        <taxon>Eukaryota</taxon>
        <taxon>Viridiplantae</taxon>
        <taxon>Chlorophyta</taxon>
        <taxon>core chlorophytes</taxon>
        <taxon>Chlorophyceae</taxon>
        <taxon>CS clade</taxon>
        <taxon>Chlamydomonadales</taxon>
        <taxon>Haematococcaceae</taxon>
        <taxon>Haematococcus</taxon>
    </lineage>
</organism>
<dbReference type="Gene3D" id="1.20.58.760">
    <property type="entry name" value="Peptidase M41"/>
    <property type="match status" value="1"/>
</dbReference>
<dbReference type="GO" id="GO:0006508">
    <property type="term" value="P:proteolysis"/>
    <property type="evidence" value="ECO:0007669"/>
    <property type="project" value="UniProtKB-KW"/>
</dbReference>
<evidence type="ECO:0000313" key="2">
    <source>
        <dbReference type="EMBL" id="GFH31439.1"/>
    </source>
</evidence>
<comment type="caution">
    <text evidence="2">The sequence shown here is derived from an EMBL/GenBank/DDBJ whole genome shotgun (WGS) entry which is preliminary data.</text>
</comment>
<feature type="domain" description="Peptidase M41" evidence="1">
    <location>
        <begin position="1"/>
        <end position="47"/>
    </location>
</feature>
<name>A0A6A0AEW9_HAELA</name>
<reference evidence="2 3" key="1">
    <citation type="submission" date="2020-02" db="EMBL/GenBank/DDBJ databases">
        <title>Draft genome sequence of Haematococcus lacustris strain NIES-144.</title>
        <authorList>
            <person name="Morimoto D."/>
            <person name="Nakagawa S."/>
            <person name="Yoshida T."/>
            <person name="Sawayama S."/>
        </authorList>
    </citation>
    <scope>NUCLEOTIDE SEQUENCE [LARGE SCALE GENOMIC DNA]</scope>
    <source>
        <strain evidence="2 3">NIES-144</strain>
    </source>
</reference>
<protein>
    <submittedName>
        <fullName evidence="2">Cell division protease FtsH</fullName>
    </submittedName>
</protein>
<sequence>MGGRAAEQLTCTAVSTGAADDIRRATDLAQRAVSEFGLSLAVGPLNVGVLAAGGAEDAGLWGALGNSGGGGVPGLVETEVKPTPPRMTA</sequence>
<dbReference type="Pfam" id="PF01434">
    <property type="entry name" value="Peptidase_M41"/>
    <property type="match status" value="1"/>
</dbReference>
<evidence type="ECO:0000259" key="1">
    <source>
        <dbReference type="Pfam" id="PF01434"/>
    </source>
</evidence>